<protein>
    <submittedName>
        <fullName evidence="1">Uncharacterized protein</fullName>
    </submittedName>
</protein>
<dbReference type="AlphaFoldDB" id="A0A1L9RZL3"/>
<dbReference type="Proteomes" id="UP000184383">
    <property type="component" value="Unassembled WGS sequence"/>
</dbReference>
<gene>
    <name evidence="1" type="ORF">ASPWEDRAFT_22499</name>
</gene>
<evidence type="ECO:0000313" key="2">
    <source>
        <dbReference type="Proteomes" id="UP000184383"/>
    </source>
</evidence>
<dbReference type="GeneID" id="63748193"/>
<accession>A0A1L9RZL3</accession>
<evidence type="ECO:0000313" key="1">
    <source>
        <dbReference type="EMBL" id="OJJ40304.1"/>
    </source>
</evidence>
<dbReference type="RefSeq" id="XP_040693980.1">
    <property type="nucleotide sequence ID" value="XM_040832345.1"/>
</dbReference>
<organism evidence="1 2">
    <name type="scientific">Aspergillus wentii DTO 134E9</name>
    <dbReference type="NCBI Taxonomy" id="1073089"/>
    <lineage>
        <taxon>Eukaryota</taxon>
        <taxon>Fungi</taxon>
        <taxon>Dikarya</taxon>
        <taxon>Ascomycota</taxon>
        <taxon>Pezizomycotina</taxon>
        <taxon>Eurotiomycetes</taxon>
        <taxon>Eurotiomycetidae</taxon>
        <taxon>Eurotiales</taxon>
        <taxon>Aspergillaceae</taxon>
        <taxon>Aspergillus</taxon>
        <taxon>Aspergillus subgen. Cremei</taxon>
    </lineage>
</organism>
<keyword evidence="2" id="KW-1185">Reference proteome</keyword>
<sequence>MNIFELSTATCPTTPLSPEEAELLWPGAGTTMEFVGGRYNNSRKDPDFFLRADDDNLPRFVIESGWSESWTRLLHATNLWLVGGNGKVRAVLVGESWRIKREPPQGTQQQVTLPRRVLFGPHILQGQDPNFGISLGIRSLRRIATRALRFEGLVPD</sequence>
<dbReference type="STRING" id="1073089.A0A1L9RZL3"/>
<proteinExistence type="predicted"/>
<reference evidence="2" key="1">
    <citation type="journal article" date="2017" name="Genome Biol.">
        <title>Comparative genomics reveals high biological diversity and specific adaptations in the industrially and medically important fungal genus Aspergillus.</title>
        <authorList>
            <person name="de Vries R.P."/>
            <person name="Riley R."/>
            <person name="Wiebenga A."/>
            <person name="Aguilar-Osorio G."/>
            <person name="Amillis S."/>
            <person name="Uchima C.A."/>
            <person name="Anderluh G."/>
            <person name="Asadollahi M."/>
            <person name="Askin M."/>
            <person name="Barry K."/>
            <person name="Battaglia E."/>
            <person name="Bayram O."/>
            <person name="Benocci T."/>
            <person name="Braus-Stromeyer S.A."/>
            <person name="Caldana C."/>
            <person name="Canovas D."/>
            <person name="Cerqueira G.C."/>
            <person name="Chen F."/>
            <person name="Chen W."/>
            <person name="Choi C."/>
            <person name="Clum A."/>
            <person name="Dos Santos R.A."/>
            <person name="Damasio A.R."/>
            <person name="Diallinas G."/>
            <person name="Emri T."/>
            <person name="Fekete E."/>
            <person name="Flipphi M."/>
            <person name="Freyberg S."/>
            <person name="Gallo A."/>
            <person name="Gournas C."/>
            <person name="Habgood R."/>
            <person name="Hainaut M."/>
            <person name="Harispe M.L."/>
            <person name="Henrissat B."/>
            <person name="Hilden K.S."/>
            <person name="Hope R."/>
            <person name="Hossain A."/>
            <person name="Karabika E."/>
            <person name="Karaffa L."/>
            <person name="Karanyi Z."/>
            <person name="Krasevec N."/>
            <person name="Kuo A."/>
            <person name="Kusch H."/>
            <person name="LaButti K."/>
            <person name="Lagendijk E.L."/>
            <person name="Lapidus A."/>
            <person name="Levasseur A."/>
            <person name="Lindquist E."/>
            <person name="Lipzen A."/>
            <person name="Logrieco A.F."/>
            <person name="MacCabe A."/>
            <person name="Maekelae M.R."/>
            <person name="Malavazi I."/>
            <person name="Melin P."/>
            <person name="Meyer V."/>
            <person name="Mielnichuk N."/>
            <person name="Miskei M."/>
            <person name="Molnar A.P."/>
            <person name="Mule G."/>
            <person name="Ngan C.Y."/>
            <person name="Orejas M."/>
            <person name="Orosz E."/>
            <person name="Ouedraogo J.P."/>
            <person name="Overkamp K.M."/>
            <person name="Park H.-S."/>
            <person name="Perrone G."/>
            <person name="Piumi F."/>
            <person name="Punt P.J."/>
            <person name="Ram A.F."/>
            <person name="Ramon A."/>
            <person name="Rauscher S."/>
            <person name="Record E."/>
            <person name="Riano-Pachon D.M."/>
            <person name="Robert V."/>
            <person name="Roehrig J."/>
            <person name="Ruller R."/>
            <person name="Salamov A."/>
            <person name="Salih N.S."/>
            <person name="Samson R.A."/>
            <person name="Sandor E."/>
            <person name="Sanguinetti M."/>
            <person name="Schuetze T."/>
            <person name="Sepcic K."/>
            <person name="Shelest E."/>
            <person name="Sherlock G."/>
            <person name="Sophianopoulou V."/>
            <person name="Squina F.M."/>
            <person name="Sun H."/>
            <person name="Susca A."/>
            <person name="Todd R.B."/>
            <person name="Tsang A."/>
            <person name="Unkles S.E."/>
            <person name="van de Wiele N."/>
            <person name="van Rossen-Uffink D."/>
            <person name="Oliveira J.V."/>
            <person name="Vesth T.C."/>
            <person name="Visser J."/>
            <person name="Yu J.-H."/>
            <person name="Zhou M."/>
            <person name="Andersen M.R."/>
            <person name="Archer D.B."/>
            <person name="Baker S.E."/>
            <person name="Benoit I."/>
            <person name="Brakhage A.A."/>
            <person name="Braus G.H."/>
            <person name="Fischer R."/>
            <person name="Frisvad J.C."/>
            <person name="Goldman G.H."/>
            <person name="Houbraken J."/>
            <person name="Oakley B."/>
            <person name="Pocsi I."/>
            <person name="Scazzocchio C."/>
            <person name="Seiboth B."/>
            <person name="vanKuyk P.A."/>
            <person name="Wortman J."/>
            <person name="Dyer P.S."/>
            <person name="Grigoriev I.V."/>
        </authorList>
    </citation>
    <scope>NUCLEOTIDE SEQUENCE [LARGE SCALE GENOMIC DNA]</scope>
    <source>
        <strain evidence="2">DTO 134E9</strain>
    </source>
</reference>
<dbReference type="EMBL" id="KV878209">
    <property type="protein sequence ID" value="OJJ40304.1"/>
    <property type="molecule type" value="Genomic_DNA"/>
</dbReference>
<name>A0A1L9RZL3_ASPWE</name>
<dbReference type="OrthoDB" id="76567at2759"/>
<dbReference type="VEuPathDB" id="FungiDB:ASPWEDRAFT_22499"/>